<name>A0A6J6WFI4_9ZZZZ</name>
<keyword evidence="1" id="KW-0472">Membrane</keyword>
<feature type="transmembrane region" description="Helical" evidence="1">
    <location>
        <begin position="73"/>
        <end position="93"/>
    </location>
</feature>
<feature type="transmembrane region" description="Helical" evidence="1">
    <location>
        <begin position="46"/>
        <end position="66"/>
    </location>
</feature>
<organism evidence="2">
    <name type="scientific">freshwater metagenome</name>
    <dbReference type="NCBI Taxonomy" id="449393"/>
    <lineage>
        <taxon>unclassified sequences</taxon>
        <taxon>metagenomes</taxon>
        <taxon>ecological metagenomes</taxon>
    </lineage>
</organism>
<gene>
    <name evidence="2" type="ORF">UFOPK2958_00625</name>
</gene>
<evidence type="ECO:0000313" key="2">
    <source>
        <dbReference type="EMBL" id="CAB4782306.1"/>
    </source>
</evidence>
<feature type="transmembrane region" description="Helical" evidence="1">
    <location>
        <begin position="113"/>
        <end position="131"/>
    </location>
</feature>
<sequence length="132" mass="14416">MRTALLITDAYLVGLAFVVGVVVYPAFRSVGLHEWSDYHRQHSSAITIAVGPAWLSQGLLCAAWILNGPHRPLALAHGLFALLGVVVTILGAVPQHNAIAAQRTLTNLRKLELWHWIRTLVWIAALLCVVAL</sequence>
<evidence type="ECO:0000256" key="1">
    <source>
        <dbReference type="SAM" id="Phobius"/>
    </source>
</evidence>
<dbReference type="AlphaFoldDB" id="A0A6J6WFI4"/>
<keyword evidence="1" id="KW-0812">Transmembrane</keyword>
<protein>
    <submittedName>
        <fullName evidence="2">Unannotated protein</fullName>
    </submittedName>
</protein>
<accession>A0A6J6WFI4</accession>
<keyword evidence="1" id="KW-1133">Transmembrane helix</keyword>
<dbReference type="EMBL" id="CAFAAB010000056">
    <property type="protein sequence ID" value="CAB4782306.1"/>
    <property type="molecule type" value="Genomic_DNA"/>
</dbReference>
<proteinExistence type="predicted"/>
<reference evidence="2" key="1">
    <citation type="submission" date="2020-05" db="EMBL/GenBank/DDBJ databases">
        <authorList>
            <person name="Chiriac C."/>
            <person name="Salcher M."/>
            <person name="Ghai R."/>
            <person name="Kavagutti S V."/>
        </authorList>
    </citation>
    <scope>NUCLEOTIDE SEQUENCE</scope>
</reference>
<feature type="transmembrane region" description="Helical" evidence="1">
    <location>
        <begin position="7"/>
        <end position="26"/>
    </location>
</feature>